<name>A0ABX7FKC3_BRECH</name>
<evidence type="ECO:0000256" key="1">
    <source>
        <dbReference type="SAM" id="MobiDB-lite"/>
    </source>
</evidence>
<evidence type="ECO:0000313" key="2">
    <source>
        <dbReference type="EMBL" id="QRG66676.1"/>
    </source>
</evidence>
<gene>
    <name evidence="2" type="ORF">JNE38_24715</name>
</gene>
<dbReference type="RefSeq" id="WP_203353742.1">
    <property type="nucleotide sequence ID" value="NZ_CP069127.1"/>
</dbReference>
<protein>
    <submittedName>
        <fullName evidence="2">Uncharacterized protein</fullName>
    </submittedName>
</protein>
<keyword evidence="3" id="KW-1185">Reference proteome</keyword>
<feature type="compositionally biased region" description="Polar residues" evidence="1">
    <location>
        <begin position="1"/>
        <end position="16"/>
    </location>
</feature>
<feature type="region of interest" description="Disordered" evidence="1">
    <location>
        <begin position="1"/>
        <end position="36"/>
    </location>
</feature>
<proteinExistence type="predicted"/>
<dbReference type="EMBL" id="CP069127">
    <property type="protein sequence ID" value="QRG66676.1"/>
    <property type="molecule type" value="Genomic_DNA"/>
</dbReference>
<accession>A0ABX7FKC3</accession>
<sequence length="98" mass="11155">MVFQSTFVKSTINQSPTNPPYYPEDENRQTYGSSEEATSLEMLPDLIHVGRMNGVAVYVLKKDLDGEQSKSPEEAIEIQNRGHQVVVIFRYMTLMVKT</sequence>
<dbReference type="Proteomes" id="UP000596248">
    <property type="component" value="Chromosome"/>
</dbReference>
<organism evidence="2 3">
    <name type="scientific">Brevibacillus choshinensis</name>
    <dbReference type="NCBI Taxonomy" id="54911"/>
    <lineage>
        <taxon>Bacteria</taxon>
        <taxon>Bacillati</taxon>
        <taxon>Bacillota</taxon>
        <taxon>Bacilli</taxon>
        <taxon>Bacillales</taxon>
        <taxon>Paenibacillaceae</taxon>
        <taxon>Brevibacillus</taxon>
    </lineage>
</organism>
<evidence type="ECO:0000313" key="3">
    <source>
        <dbReference type="Proteomes" id="UP000596248"/>
    </source>
</evidence>
<reference evidence="2 3" key="1">
    <citation type="submission" date="2021-01" db="EMBL/GenBank/DDBJ databases">
        <title>Identification of strong promoters based on the transcriptome of Brevibacillus choshinensis.</title>
        <authorList>
            <person name="Yao D."/>
            <person name="Zhang K."/>
            <person name="Wu J."/>
        </authorList>
    </citation>
    <scope>NUCLEOTIDE SEQUENCE [LARGE SCALE GENOMIC DNA]</scope>
    <source>
        <strain evidence="2 3">HPD31-SP3</strain>
    </source>
</reference>